<dbReference type="Proteomes" id="UP000003009">
    <property type="component" value="Unassembled WGS sequence"/>
</dbReference>
<name>C4GMR8_9NEIS</name>
<dbReference type="AlphaFoldDB" id="C4GMR8"/>
<protein>
    <submittedName>
        <fullName evidence="1">Uncharacterized protein</fullName>
    </submittedName>
</protein>
<evidence type="ECO:0000313" key="2">
    <source>
        <dbReference type="Proteomes" id="UP000003009"/>
    </source>
</evidence>
<keyword evidence="2" id="KW-1185">Reference proteome</keyword>
<dbReference type="EMBL" id="ACJW02000008">
    <property type="protein sequence ID" value="EEP66603.1"/>
    <property type="molecule type" value="Genomic_DNA"/>
</dbReference>
<sequence>MGDHPSEITRVAIIPSQPLFNSIAGDKMPWMKCPCQQSAHSYLIYRDRQPENRFQAALC</sequence>
<comment type="caution">
    <text evidence="1">The sequence shown here is derived from an EMBL/GenBank/DDBJ whole genome shotgun (WGS) entry which is preliminary data.</text>
</comment>
<organism evidence="1 2">
    <name type="scientific">Kingella oralis ATCC 51147</name>
    <dbReference type="NCBI Taxonomy" id="629741"/>
    <lineage>
        <taxon>Bacteria</taxon>
        <taxon>Pseudomonadati</taxon>
        <taxon>Pseudomonadota</taxon>
        <taxon>Betaproteobacteria</taxon>
        <taxon>Neisseriales</taxon>
        <taxon>Neisseriaceae</taxon>
        <taxon>Kingella</taxon>
    </lineage>
</organism>
<reference evidence="1" key="1">
    <citation type="submission" date="2009-04" db="EMBL/GenBank/DDBJ databases">
        <authorList>
            <person name="Weinstock G."/>
            <person name="Sodergren E."/>
            <person name="Clifton S."/>
            <person name="Fulton L."/>
            <person name="Fulton B."/>
            <person name="Courtney L."/>
            <person name="Fronick C."/>
            <person name="Harrison M."/>
            <person name="Strong C."/>
            <person name="Farmer C."/>
            <person name="Delahaunty K."/>
            <person name="Markovic C."/>
            <person name="Hall O."/>
            <person name="Minx P."/>
            <person name="Tomlinson C."/>
            <person name="Mitreva M."/>
            <person name="Nelson J."/>
            <person name="Hou S."/>
            <person name="Wollam A."/>
            <person name="Pepin K.H."/>
            <person name="Johnson M."/>
            <person name="Bhonagiri V."/>
            <person name="Nash W.E."/>
            <person name="Warren W."/>
            <person name="Chinwalla A."/>
            <person name="Mardis E.R."/>
            <person name="Wilson R.K."/>
        </authorList>
    </citation>
    <scope>NUCLEOTIDE SEQUENCE [LARGE SCALE GENOMIC DNA]</scope>
    <source>
        <strain evidence="1">ATCC 51147</strain>
    </source>
</reference>
<proteinExistence type="predicted"/>
<evidence type="ECO:0000313" key="1">
    <source>
        <dbReference type="EMBL" id="EEP66603.1"/>
    </source>
</evidence>
<accession>C4GMR8</accession>
<gene>
    <name evidence="1" type="ORF">GCWU000324_03004</name>
</gene>
<dbReference type="HOGENOM" id="CLU_2954406_0_0_4"/>